<evidence type="ECO:0000256" key="10">
    <source>
        <dbReference type="PIRSR" id="PIRSR600183-50"/>
    </source>
</evidence>
<keyword evidence="5" id="KW-0210">Decarboxylase</keyword>
<evidence type="ECO:0000259" key="11">
    <source>
        <dbReference type="Pfam" id="PF02784"/>
    </source>
</evidence>
<dbReference type="SUPFAM" id="SSF50621">
    <property type="entry name" value="Alanine racemase C-terminal domain-like"/>
    <property type="match status" value="1"/>
</dbReference>
<comment type="cofactor">
    <cofactor evidence="2">
        <name>Mg(2+)</name>
        <dbReference type="ChEBI" id="CHEBI:18420"/>
    </cofactor>
</comment>
<dbReference type="STRING" id="1798704.A3J93_02265"/>
<evidence type="ECO:0000256" key="8">
    <source>
        <dbReference type="ARBA" id="ARBA00023066"/>
    </source>
</evidence>
<dbReference type="PROSITE" id="PS00878">
    <property type="entry name" value="ODR_DC_2_1"/>
    <property type="match status" value="1"/>
</dbReference>
<evidence type="ECO:0000256" key="6">
    <source>
        <dbReference type="ARBA" id="ARBA00022842"/>
    </source>
</evidence>
<keyword evidence="6" id="KW-0460">Magnesium</keyword>
<dbReference type="InterPro" id="IPR009006">
    <property type="entry name" value="Ala_racemase/Decarboxylase_C"/>
</dbReference>
<dbReference type="EC" id="4.1.1.19" evidence="4"/>
<evidence type="ECO:0000256" key="2">
    <source>
        <dbReference type="ARBA" id="ARBA00001946"/>
    </source>
</evidence>
<comment type="cofactor">
    <cofactor evidence="1 10">
        <name>pyridoxal 5'-phosphate</name>
        <dbReference type="ChEBI" id="CHEBI:597326"/>
    </cofactor>
</comment>
<dbReference type="Gene3D" id="3.20.20.10">
    <property type="entry name" value="Alanine racemase"/>
    <property type="match status" value="1"/>
</dbReference>
<dbReference type="GO" id="GO:0008792">
    <property type="term" value="F:arginine decarboxylase activity"/>
    <property type="evidence" value="ECO:0007669"/>
    <property type="project" value="UniProtKB-EC"/>
</dbReference>
<protein>
    <recommendedName>
        <fullName evidence="4">arginine decarboxylase</fullName>
        <ecNumber evidence="4">4.1.1.19</ecNumber>
    </recommendedName>
</protein>
<dbReference type="PRINTS" id="PR01179">
    <property type="entry name" value="ODADCRBXLASE"/>
</dbReference>
<keyword evidence="8" id="KW-0745">Spermidine biosynthesis</keyword>
<sequence length="458" mass="52841">MRNGKLNKFWKLGVEDFNTHYFDINSKSHLVVKEGNYQYDFMDLIKKYGSPLEVVFPYILEDRLEVLINLFNSYIKIYRYPGKFYYHYPMKVNQSKEFVLPLVTEGANLETSSANELKLVKKMWEAGNLNDKIKVLCNGPKTKEYLDLVTELKTKGLDVIPIIEGWNEYEYLRQYRGGVGVRLDVDVHIQSHWNHEIDQFGLADREIKKMGKIKNLKILHYHIGSQIEVLKDVMVPLRKAMTTYLALKKVNPSLDTIDIGGGMPIPYDRKYRYSVDSLIESIVKFLLAFSKKHGITPPNIACEWGRYVVAPAQVTIYKVEAQKDILESKSGERKWYIINGSFMNDLLDTWAIHQKWHVVPVNHMDAKKRTRSWLAGMSCDADDKYTAQGSYVLLPRFSDIDPAEGLFLAIFDSGAYQDALASHHCLLPSPLKLLAQNGETKVIRRRETLDDVAKLFGW</sequence>
<feature type="active site" description="Proton donor" evidence="10">
    <location>
        <position position="379"/>
    </location>
</feature>
<dbReference type="Gene3D" id="2.40.37.10">
    <property type="entry name" value="Lyase, Ornithine Decarboxylase, Chain A, domain 1"/>
    <property type="match status" value="1"/>
</dbReference>
<dbReference type="SUPFAM" id="SSF51419">
    <property type="entry name" value="PLP-binding barrel"/>
    <property type="match status" value="1"/>
</dbReference>
<evidence type="ECO:0000313" key="12">
    <source>
        <dbReference type="EMBL" id="OGH87978.1"/>
    </source>
</evidence>
<dbReference type="GO" id="GO:0006527">
    <property type="term" value="P:L-arginine catabolic process"/>
    <property type="evidence" value="ECO:0007669"/>
    <property type="project" value="InterPro"/>
</dbReference>
<feature type="domain" description="Orn/DAP/Arg decarboxylase 2 N-terminal" evidence="11">
    <location>
        <begin position="83"/>
        <end position="310"/>
    </location>
</feature>
<dbReference type="GO" id="GO:0008295">
    <property type="term" value="P:spermidine biosynthetic process"/>
    <property type="evidence" value="ECO:0007669"/>
    <property type="project" value="UniProtKB-KW"/>
</dbReference>
<evidence type="ECO:0000256" key="7">
    <source>
        <dbReference type="ARBA" id="ARBA00022898"/>
    </source>
</evidence>
<dbReference type="PANTHER" id="PTHR43295:SF9">
    <property type="entry name" value="BIOSYNTHETIC ARGININE DECARBOXYLASE"/>
    <property type="match status" value="1"/>
</dbReference>
<comment type="caution">
    <text evidence="12">The sequence shown here is derived from an EMBL/GenBank/DDBJ whole genome shotgun (WGS) entry which is preliminary data.</text>
</comment>
<dbReference type="InterPro" id="IPR002985">
    <property type="entry name" value="Arg_decrbxlase"/>
</dbReference>
<comment type="similarity">
    <text evidence="3">Belongs to the Orn/Lys/Arg decarboxylase class-II family. SpeA subfamily.</text>
</comment>
<keyword evidence="9" id="KW-0456">Lyase</keyword>
<dbReference type="InterPro" id="IPR000183">
    <property type="entry name" value="Orn/DAP/Arg_de-COase"/>
</dbReference>
<dbReference type="AlphaFoldDB" id="A0A1F6NVU0"/>
<dbReference type="Pfam" id="PF02784">
    <property type="entry name" value="Orn_Arg_deC_N"/>
    <property type="match status" value="1"/>
</dbReference>
<evidence type="ECO:0000256" key="5">
    <source>
        <dbReference type="ARBA" id="ARBA00022793"/>
    </source>
</evidence>
<dbReference type="InterPro" id="IPR022653">
    <property type="entry name" value="De-COase2_pyr-phos_BS"/>
</dbReference>
<evidence type="ECO:0000313" key="13">
    <source>
        <dbReference type="Proteomes" id="UP000177907"/>
    </source>
</evidence>
<accession>A0A1F6NVU0</accession>
<dbReference type="InterPro" id="IPR022644">
    <property type="entry name" value="De-COase2_N"/>
</dbReference>
<dbReference type="EMBL" id="MFQZ01000008">
    <property type="protein sequence ID" value="OGH87978.1"/>
    <property type="molecule type" value="Genomic_DNA"/>
</dbReference>
<proteinExistence type="inferred from homology"/>
<organism evidence="12 13">
    <name type="scientific">Candidatus Magasanikbacteria bacterium RIFOXYC2_FULL_42_28</name>
    <dbReference type="NCBI Taxonomy" id="1798704"/>
    <lineage>
        <taxon>Bacteria</taxon>
        <taxon>Candidatus Magasanikiibacteriota</taxon>
    </lineage>
</organism>
<keyword evidence="7 10" id="KW-0663">Pyridoxal phosphate</keyword>
<dbReference type="InterPro" id="IPR029066">
    <property type="entry name" value="PLP-binding_barrel"/>
</dbReference>
<evidence type="ECO:0000256" key="1">
    <source>
        <dbReference type="ARBA" id="ARBA00001933"/>
    </source>
</evidence>
<gene>
    <name evidence="12" type="ORF">A3J93_02265</name>
</gene>
<name>A0A1F6NVU0_9BACT</name>
<evidence type="ECO:0000256" key="9">
    <source>
        <dbReference type="ARBA" id="ARBA00023239"/>
    </source>
</evidence>
<feature type="modified residue" description="N6-(pyridoxal phosphate)lysine" evidence="10">
    <location>
        <position position="91"/>
    </location>
</feature>
<dbReference type="Proteomes" id="UP000177907">
    <property type="component" value="Unassembled WGS sequence"/>
</dbReference>
<dbReference type="PANTHER" id="PTHR43295">
    <property type="entry name" value="ARGININE DECARBOXYLASE"/>
    <property type="match status" value="1"/>
</dbReference>
<dbReference type="PRINTS" id="PR01180">
    <property type="entry name" value="ARGDCRBXLASE"/>
</dbReference>
<evidence type="ECO:0000256" key="4">
    <source>
        <dbReference type="ARBA" id="ARBA00012426"/>
    </source>
</evidence>
<reference evidence="12 13" key="1">
    <citation type="journal article" date="2016" name="Nat. Commun.">
        <title>Thousands of microbial genomes shed light on interconnected biogeochemical processes in an aquifer system.</title>
        <authorList>
            <person name="Anantharaman K."/>
            <person name="Brown C.T."/>
            <person name="Hug L.A."/>
            <person name="Sharon I."/>
            <person name="Castelle C.J."/>
            <person name="Probst A.J."/>
            <person name="Thomas B.C."/>
            <person name="Singh A."/>
            <person name="Wilkins M.J."/>
            <person name="Karaoz U."/>
            <person name="Brodie E.L."/>
            <person name="Williams K.H."/>
            <person name="Hubbard S.S."/>
            <person name="Banfield J.F."/>
        </authorList>
    </citation>
    <scope>NUCLEOTIDE SEQUENCE [LARGE SCALE GENOMIC DNA]</scope>
</reference>
<evidence type="ECO:0000256" key="3">
    <source>
        <dbReference type="ARBA" id="ARBA00008357"/>
    </source>
</evidence>